<dbReference type="InterPro" id="IPR051251">
    <property type="entry name" value="STK_FNIP-Repeat"/>
</dbReference>
<dbReference type="Proteomes" id="UP000001396">
    <property type="component" value="Unassembled WGS sequence"/>
</dbReference>
<keyword evidence="2" id="KW-1185">Reference proteome</keyword>
<dbReference type="GeneID" id="31356787"/>
<gene>
    <name evidence="1" type="ORF">PPL_01257</name>
</gene>
<dbReference type="RefSeq" id="XP_020438130.1">
    <property type="nucleotide sequence ID" value="XM_020572272.1"/>
</dbReference>
<name>D3AYJ7_HETP5</name>
<proteinExistence type="predicted"/>
<evidence type="ECO:0008006" key="3">
    <source>
        <dbReference type="Google" id="ProtNLM"/>
    </source>
</evidence>
<dbReference type="PANTHER" id="PTHR32134">
    <property type="entry name" value="FNIP REPEAT-CONTAINING PROTEIN"/>
    <property type="match status" value="1"/>
</dbReference>
<dbReference type="InParanoid" id="D3AYJ7"/>
<sequence length="492" mass="55631">MNDNINNNEHKLIFDYINGNIDKSYKQLYLNSMTNKNNCKLIIREYATKMSGQTVFDYVTLNERLCDYVIPRNCNSVTMPSVIDEKNLEYLSLALYNSNVTDVSGYQPTKSGPLSHKLKSIVWFKLKTLEPGSFFEGLTTVQLWNVTSIPVGVLPLSLRKFTVGSIKEKLVPGCFPNGLVELSITGHNYNSFEPGVLPLSLRRLTGSVKLSTLTTPLKLTKGSLPPNLEFFSFDPLDPLDDDVDLPMSLDTLKIAPFSWIPKIRVLSNLRRLELVGHTDSRLAFGDIPNGVYSLLISNCSFNGNVLPLSVKHLHLVDCEYSFTAESGGVQRQLDKLILSGTTRFNNTLFTLKIALLDLREYQHPLNVQEEIAPSQIEQVKFSSKSLSKIFADQTMVELPYIQQQIIATKARQFLESKFLLSRSTNFTKLILTTARTGQGWTKLRLIDSNGYYILIGKLSFHLMVGIFHESNCTQPLKNLIVVIKYINYYMIK</sequence>
<evidence type="ECO:0000313" key="1">
    <source>
        <dbReference type="EMBL" id="EFA86024.1"/>
    </source>
</evidence>
<organism evidence="1 2">
    <name type="scientific">Heterostelium pallidum (strain ATCC 26659 / Pp 5 / PN500)</name>
    <name type="common">Cellular slime mold</name>
    <name type="synonym">Polysphondylium pallidum</name>
    <dbReference type="NCBI Taxonomy" id="670386"/>
    <lineage>
        <taxon>Eukaryota</taxon>
        <taxon>Amoebozoa</taxon>
        <taxon>Evosea</taxon>
        <taxon>Eumycetozoa</taxon>
        <taxon>Dictyostelia</taxon>
        <taxon>Acytosteliales</taxon>
        <taxon>Acytosteliaceae</taxon>
        <taxon>Heterostelium</taxon>
    </lineage>
</organism>
<evidence type="ECO:0000313" key="2">
    <source>
        <dbReference type="Proteomes" id="UP000001396"/>
    </source>
</evidence>
<reference evidence="1 2" key="1">
    <citation type="journal article" date="2011" name="Genome Res.">
        <title>Phylogeny-wide analysis of social amoeba genomes highlights ancient origins for complex intercellular communication.</title>
        <authorList>
            <person name="Heidel A.J."/>
            <person name="Lawal H.M."/>
            <person name="Felder M."/>
            <person name="Schilde C."/>
            <person name="Helps N.R."/>
            <person name="Tunggal B."/>
            <person name="Rivero F."/>
            <person name="John U."/>
            <person name="Schleicher M."/>
            <person name="Eichinger L."/>
            <person name="Platzer M."/>
            <person name="Noegel A.A."/>
            <person name="Schaap P."/>
            <person name="Gloeckner G."/>
        </authorList>
    </citation>
    <scope>NUCLEOTIDE SEQUENCE [LARGE SCALE GENOMIC DNA]</scope>
    <source>
        <strain evidence="2">ATCC 26659 / Pp 5 / PN500</strain>
    </source>
</reference>
<accession>D3AYJ7</accession>
<comment type="caution">
    <text evidence="1">The sequence shown here is derived from an EMBL/GenBank/DDBJ whole genome shotgun (WGS) entry which is preliminary data.</text>
</comment>
<dbReference type="AlphaFoldDB" id="D3AYJ7"/>
<protein>
    <recommendedName>
        <fullName evidence="3">FNIP repeat-containing protein</fullName>
    </recommendedName>
</protein>
<dbReference type="EMBL" id="ADBJ01000004">
    <property type="protein sequence ID" value="EFA86024.1"/>
    <property type="molecule type" value="Genomic_DNA"/>
</dbReference>
<dbReference type="PANTHER" id="PTHR32134:SF92">
    <property type="entry name" value="FNIP REPEAT-CONTAINING PROTEIN"/>
    <property type="match status" value="1"/>
</dbReference>